<gene>
    <name evidence="6" type="ORF">FA14DRAFT_181768</name>
</gene>
<evidence type="ECO:0000256" key="2">
    <source>
        <dbReference type="SAM" id="MobiDB-lite"/>
    </source>
</evidence>
<accession>A0A316VC24</accession>
<feature type="compositionally biased region" description="Low complexity" evidence="2">
    <location>
        <begin position="131"/>
        <end position="158"/>
    </location>
</feature>
<dbReference type="EMBL" id="KZ819605">
    <property type="protein sequence ID" value="PWN33105.1"/>
    <property type="molecule type" value="Genomic_DNA"/>
</dbReference>
<feature type="compositionally biased region" description="Polar residues" evidence="2">
    <location>
        <begin position="166"/>
        <end position="175"/>
    </location>
</feature>
<keyword evidence="3" id="KW-1133">Transmembrane helix</keyword>
<feature type="region of interest" description="Disordered" evidence="2">
    <location>
        <begin position="130"/>
        <end position="176"/>
    </location>
</feature>
<evidence type="ECO:0000256" key="4">
    <source>
        <dbReference type="SAM" id="SignalP"/>
    </source>
</evidence>
<evidence type="ECO:0000256" key="1">
    <source>
        <dbReference type="ARBA" id="ARBA00022729"/>
    </source>
</evidence>
<dbReference type="InParanoid" id="A0A316VC24"/>
<protein>
    <recommendedName>
        <fullName evidence="5">Yeast cell wall synthesis Kre9/Knh1-like N-terminal domain-containing protein</fullName>
    </recommendedName>
</protein>
<dbReference type="Proteomes" id="UP000245771">
    <property type="component" value="Unassembled WGS sequence"/>
</dbReference>
<keyword evidence="1 4" id="KW-0732">Signal</keyword>
<dbReference type="Pfam" id="PF10342">
    <property type="entry name" value="Kre9_KNH"/>
    <property type="match status" value="1"/>
</dbReference>
<feature type="signal peptide" evidence="4">
    <location>
        <begin position="1"/>
        <end position="24"/>
    </location>
</feature>
<name>A0A316VC24_9BASI</name>
<feature type="domain" description="Yeast cell wall synthesis Kre9/Knh1-like N-terminal" evidence="5">
    <location>
        <begin position="33"/>
        <end position="127"/>
    </location>
</feature>
<dbReference type="OrthoDB" id="5420143at2759"/>
<dbReference type="InterPro" id="IPR018466">
    <property type="entry name" value="Kre9/Knh1-like_N"/>
</dbReference>
<keyword evidence="3" id="KW-0472">Membrane</keyword>
<keyword evidence="7" id="KW-1185">Reference proteome</keyword>
<sequence length="210" mass="22350">MTNLFSLTLATILSAFLLINFTHAFEITFPVGPSSSSYWVACKENILQWTYNETDPKIFSVALFNVDTKKLNGNYQIANSLQTVAGTAKVRPNCVEAGDGYFVGFVNSSQYALNHPEIYYSSPTFSIQPNTSQVQSPTSSSQSSITGSSSSSSNDTQSNAFGPANAGQTPTTDQAKTVKGAKDGAAQVKVVTAIALIAPLFACVSLYLSI</sequence>
<reference evidence="6 7" key="1">
    <citation type="journal article" date="2018" name="Mol. Biol. Evol.">
        <title>Broad Genomic Sampling Reveals a Smut Pathogenic Ancestry of the Fungal Clade Ustilaginomycotina.</title>
        <authorList>
            <person name="Kijpornyongpan T."/>
            <person name="Mondo S.J."/>
            <person name="Barry K."/>
            <person name="Sandor L."/>
            <person name="Lee J."/>
            <person name="Lipzen A."/>
            <person name="Pangilinan J."/>
            <person name="LaButti K."/>
            <person name="Hainaut M."/>
            <person name="Henrissat B."/>
            <person name="Grigoriev I.V."/>
            <person name="Spatafora J.W."/>
            <person name="Aime M.C."/>
        </authorList>
    </citation>
    <scope>NUCLEOTIDE SEQUENCE [LARGE SCALE GENOMIC DNA]</scope>
    <source>
        <strain evidence="6 7">MCA 3882</strain>
    </source>
</reference>
<feature type="chain" id="PRO_5016375026" description="Yeast cell wall synthesis Kre9/Knh1-like N-terminal domain-containing protein" evidence="4">
    <location>
        <begin position="25"/>
        <end position="210"/>
    </location>
</feature>
<feature type="transmembrane region" description="Helical" evidence="3">
    <location>
        <begin position="190"/>
        <end position="208"/>
    </location>
</feature>
<evidence type="ECO:0000256" key="3">
    <source>
        <dbReference type="SAM" id="Phobius"/>
    </source>
</evidence>
<dbReference type="RefSeq" id="XP_025353407.1">
    <property type="nucleotide sequence ID" value="XM_025501136.1"/>
</dbReference>
<dbReference type="STRING" id="1280837.A0A316VC24"/>
<keyword evidence="3" id="KW-0812">Transmembrane</keyword>
<evidence type="ECO:0000313" key="6">
    <source>
        <dbReference type="EMBL" id="PWN33105.1"/>
    </source>
</evidence>
<organism evidence="6 7">
    <name type="scientific">Meira miltonrushii</name>
    <dbReference type="NCBI Taxonomy" id="1280837"/>
    <lineage>
        <taxon>Eukaryota</taxon>
        <taxon>Fungi</taxon>
        <taxon>Dikarya</taxon>
        <taxon>Basidiomycota</taxon>
        <taxon>Ustilaginomycotina</taxon>
        <taxon>Exobasidiomycetes</taxon>
        <taxon>Exobasidiales</taxon>
        <taxon>Brachybasidiaceae</taxon>
        <taxon>Meira</taxon>
    </lineage>
</organism>
<evidence type="ECO:0000259" key="5">
    <source>
        <dbReference type="Pfam" id="PF10342"/>
    </source>
</evidence>
<evidence type="ECO:0000313" key="7">
    <source>
        <dbReference type="Proteomes" id="UP000245771"/>
    </source>
</evidence>
<proteinExistence type="predicted"/>
<dbReference type="GeneID" id="37022917"/>
<dbReference type="AlphaFoldDB" id="A0A316VC24"/>